<evidence type="ECO:0000313" key="3">
    <source>
        <dbReference type="EMBL" id="SPC86195.1"/>
    </source>
</evidence>
<accession>A0A2N9G7R7</accession>
<feature type="repeat" description="PPR" evidence="2">
    <location>
        <begin position="217"/>
        <end position="251"/>
    </location>
</feature>
<name>A0A2N9G7R7_FAGSY</name>
<feature type="repeat" description="PPR" evidence="2">
    <location>
        <begin position="411"/>
        <end position="446"/>
    </location>
</feature>
<sequence length="605" mass="67532">MQRSLLQRFQKCLQKQKQSQLLVSKFITTNFTIQENHVNATRTRENHDSWTNLILALAQSGSNNELALYEASRELNSGTKPNACALVHLVRASTNLGYYSYAHQLHSYILRSGFVSNVFISAALIRFYIRDSLSDAHILFDEIPQPSVVSWNTLISGYVHSGRFSKALDLFLQLDRSEFFADSFTFTAALAACGQLGLLQLGKSIHNKIVKFGVQCSIFVANCLIDMYGKCGDIEDAILVFNKMKDKDTISWNSVIAACARNRLLVQAFGFLHHMPNPDTISYNELINGLAHFGDIEDAIQIMSNMPSPNSSSWNSIITGYVNRDRAREALNIFCRMHSKDVEMDQFTFSSILSGIAGLSALTWGMLIHCCTIKCGLDTSIVVGSALVDMYSKCGSVENAELVFQSLPRKNLVTWNAMISGFALNGDSTKVIQLFEQLKMERDVKPDGITFLNVLSACSHSGVALEIATQYFESMIEDYGIEPTVEHCCSMIRLIGQSGEVWRAERMIFELGFGSCGLVWRALLGACGACGNLKVARTAASKVIKLEGDDDYVYVMLSNIFAFYGKWGHVREVRESMRKKQVRKETGCSWIEVDNVNSNLSFLRL</sequence>
<dbReference type="InterPro" id="IPR046848">
    <property type="entry name" value="E_motif"/>
</dbReference>
<dbReference type="GO" id="GO:0009451">
    <property type="term" value="P:RNA modification"/>
    <property type="evidence" value="ECO:0007669"/>
    <property type="project" value="InterPro"/>
</dbReference>
<dbReference type="InterPro" id="IPR011990">
    <property type="entry name" value="TPR-like_helical_dom_sf"/>
</dbReference>
<dbReference type="InterPro" id="IPR046960">
    <property type="entry name" value="PPR_At4g14850-like_plant"/>
</dbReference>
<reference evidence="4" key="1">
    <citation type="submission" date="2018-02" db="EMBL/GenBank/DDBJ databases">
        <authorList>
            <person name="Cohen D.B."/>
            <person name="Kent A.D."/>
        </authorList>
    </citation>
    <scope>NUCLEOTIDE SEQUENCE</scope>
</reference>
<evidence type="ECO:0000256" key="1">
    <source>
        <dbReference type="ARBA" id="ARBA00022737"/>
    </source>
</evidence>
<dbReference type="Gene3D" id="1.25.40.10">
    <property type="entry name" value="Tetratricopeptide repeat domain"/>
    <property type="match status" value="5"/>
</dbReference>
<dbReference type="PANTHER" id="PTHR47926">
    <property type="entry name" value="PENTATRICOPEPTIDE REPEAT-CONTAINING PROTEIN"/>
    <property type="match status" value="1"/>
</dbReference>
<evidence type="ECO:0008006" key="5">
    <source>
        <dbReference type="Google" id="ProtNLM"/>
    </source>
</evidence>
<protein>
    <recommendedName>
        <fullName evidence="5">Pentacotripeptide-repeat region of PRORP domain-containing protein</fullName>
    </recommendedName>
</protein>
<dbReference type="Pfam" id="PF20431">
    <property type="entry name" value="E_motif"/>
    <property type="match status" value="1"/>
</dbReference>
<evidence type="ECO:0000313" key="4">
    <source>
        <dbReference type="EMBL" id="SPC98686.1"/>
    </source>
</evidence>
<feature type="repeat" description="PPR" evidence="2">
    <location>
        <begin position="310"/>
        <end position="344"/>
    </location>
</feature>
<feature type="repeat" description="PPR" evidence="2">
    <location>
        <begin position="147"/>
        <end position="181"/>
    </location>
</feature>
<dbReference type="EMBL" id="OIVN01000833">
    <property type="protein sequence ID" value="SPC86195.1"/>
    <property type="molecule type" value="Genomic_DNA"/>
</dbReference>
<dbReference type="NCBIfam" id="TIGR00756">
    <property type="entry name" value="PPR"/>
    <property type="match status" value="4"/>
</dbReference>
<dbReference type="AlphaFoldDB" id="A0A2N9G7R7"/>
<proteinExistence type="predicted"/>
<dbReference type="PROSITE" id="PS51375">
    <property type="entry name" value="PPR"/>
    <property type="match status" value="5"/>
</dbReference>
<gene>
    <name evidence="3" type="ORF">FSB_LOCUS14077</name>
    <name evidence="4" type="ORF">FSB_LOCUS26568</name>
</gene>
<dbReference type="FunFam" id="1.25.40.10:FF:000606">
    <property type="entry name" value="Putative pentatricopeptide repeat-containing protein"/>
    <property type="match status" value="1"/>
</dbReference>
<dbReference type="FunFam" id="1.25.40.10:FF:001486">
    <property type="entry name" value="Pentatricopeptide repeat-containing protein mitochondrial"/>
    <property type="match status" value="1"/>
</dbReference>
<dbReference type="Pfam" id="PF01535">
    <property type="entry name" value="PPR"/>
    <property type="match status" value="3"/>
</dbReference>
<dbReference type="InterPro" id="IPR002885">
    <property type="entry name" value="PPR_rpt"/>
</dbReference>
<organism evidence="4">
    <name type="scientific">Fagus sylvatica</name>
    <name type="common">Beechnut</name>
    <dbReference type="NCBI Taxonomy" id="28930"/>
    <lineage>
        <taxon>Eukaryota</taxon>
        <taxon>Viridiplantae</taxon>
        <taxon>Streptophyta</taxon>
        <taxon>Embryophyta</taxon>
        <taxon>Tracheophyta</taxon>
        <taxon>Spermatophyta</taxon>
        <taxon>Magnoliopsida</taxon>
        <taxon>eudicotyledons</taxon>
        <taxon>Gunneridae</taxon>
        <taxon>Pentapetalae</taxon>
        <taxon>rosids</taxon>
        <taxon>fabids</taxon>
        <taxon>Fagales</taxon>
        <taxon>Fagaceae</taxon>
        <taxon>Fagus</taxon>
    </lineage>
</organism>
<evidence type="ECO:0000256" key="2">
    <source>
        <dbReference type="PROSITE-ProRule" id="PRU00708"/>
    </source>
</evidence>
<dbReference type="GO" id="GO:0003723">
    <property type="term" value="F:RNA binding"/>
    <property type="evidence" value="ECO:0007669"/>
    <property type="project" value="InterPro"/>
</dbReference>
<keyword evidence="1" id="KW-0677">Repeat</keyword>
<dbReference type="FunFam" id="1.25.40.10:FF:000090">
    <property type="entry name" value="Pentatricopeptide repeat-containing protein, chloroplastic"/>
    <property type="match status" value="1"/>
</dbReference>
<dbReference type="EMBL" id="OIVN01001890">
    <property type="protein sequence ID" value="SPC98686.1"/>
    <property type="molecule type" value="Genomic_DNA"/>
</dbReference>
<feature type="repeat" description="PPR" evidence="2">
    <location>
        <begin position="279"/>
        <end position="309"/>
    </location>
</feature>
<dbReference type="Pfam" id="PF13041">
    <property type="entry name" value="PPR_2"/>
    <property type="match status" value="3"/>
</dbReference>
<dbReference type="PANTHER" id="PTHR47926:SF341">
    <property type="entry name" value="PENTATRICOPEPTIDE REPEAT-CONTAINING PROTEIN"/>
    <property type="match status" value="1"/>
</dbReference>